<dbReference type="InterPro" id="IPR050158">
    <property type="entry name" value="Ubiquitin_ubiquitin-like"/>
</dbReference>
<evidence type="ECO:0000256" key="1">
    <source>
        <dbReference type="ARBA" id="ARBA00022729"/>
    </source>
</evidence>
<dbReference type="PRINTS" id="PR00348">
    <property type="entry name" value="UBIQUITIN"/>
</dbReference>
<dbReference type="Proteomes" id="UP001589590">
    <property type="component" value="Unassembled WGS sequence"/>
</dbReference>
<dbReference type="Pfam" id="PF18962">
    <property type="entry name" value="Por_Secre_tail"/>
    <property type="match status" value="1"/>
</dbReference>
<dbReference type="PANTHER" id="PTHR10666">
    <property type="entry name" value="UBIQUITIN"/>
    <property type="match status" value="1"/>
</dbReference>
<name>A0ABV5GYU5_9FLAO</name>
<feature type="domain" description="Ubiquitin-like" evidence="3">
    <location>
        <begin position="20"/>
        <end position="88"/>
    </location>
</feature>
<evidence type="ECO:0000313" key="5">
    <source>
        <dbReference type="Proteomes" id="UP001589590"/>
    </source>
</evidence>
<keyword evidence="5" id="KW-1185">Reference proteome</keyword>
<dbReference type="SMART" id="SM00213">
    <property type="entry name" value="UBQ"/>
    <property type="match status" value="1"/>
</dbReference>
<gene>
    <name evidence="4" type="ORF">ACFFU1_04990</name>
</gene>
<reference evidence="4 5" key="1">
    <citation type="submission" date="2024-09" db="EMBL/GenBank/DDBJ databases">
        <authorList>
            <person name="Sun Q."/>
            <person name="Mori K."/>
        </authorList>
    </citation>
    <scope>NUCLEOTIDE SEQUENCE [LARGE SCALE GENOMIC DNA]</scope>
    <source>
        <strain evidence="4 5">CECT 8300</strain>
    </source>
</reference>
<evidence type="ECO:0000313" key="4">
    <source>
        <dbReference type="EMBL" id="MFB9104240.1"/>
    </source>
</evidence>
<feature type="chain" id="PRO_5045218478" evidence="2">
    <location>
        <begin position="20"/>
        <end position="174"/>
    </location>
</feature>
<dbReference type="PROSITE" id="PS50053">
    <property type="entry name" value="UBIQUITIN_2"/>
    <property type="match status" value="1"/>
</dbReference>
<feature type="signal peptide" evidence="2">
    <location>
        <begin position="1"/>
        <end position="19"/>
    </location>
</feature>
<dbReference type="InterPro" id="IPR000626">
    <property type="entry name" value="Ubiquitin-like_dom"/>
</dbReference>
<dbReference type="InterPro" id="IPR029071">
    <property type="entry name" value="Ubiquitin-like_domsf"/>
</dbReference>
<dbReference type="NCBIfam" id="TIGR04183">
    <property type="entry name" value="Por_Secre_tail"/>
    <property type="match status" value="1"/>
</dbReference>
<dbReference type="RefSeq" id="WP_290271407.1">
    <property type="nucleotide sequence ID" value="NZ_JAUFQP010000010.1"/>
</dbReference>
<dbReference type="InterPro" id="IPR019956">
    <property type="entry name" value="Ubiquitin_dom"/>
</dbReference>
<proteinExistence type="predicted"/>
<evidence type="ECO:0000256" key="2">
    <source>
        <dbReference type="SAM" id="SignalP"/>
    </source>
</evidence>
<dbReference type="Gene3D" id="3.10.20.90">
    <property type="entry name" value="Phosphatidylinositol 3-kinase Catalytic Subunit, Chain A, domain 1"/>
    <property type="match status" value="1"/>
</dbReference>
<dbReference type="Pfam" id="PF00240">
    <property type="entry name" value="ubiquitin"/>
    <property type="match status" value="1"/>
</dbReference>
<evidence type="ECO:0000259" key="3">
    <source>
        <dbReference type="PROSITE" id="PS50053"/>
    </source>
</evidence>
<keyword evidence="1 2" id="KW-0732">Signal</keyword>
<protein>
    <submittedName>
        <fullName evidence="4">Ubiquitin-like protein</fullName>
    </submittedName>
</protein>
<sequence length="174" mass="19410">MIKNYIVIAFLLLTLNAAAMQIFVKMNDGKTIALEVEPNDTIESVKLKVQDKEGVPPNEQILTYNGVTLLDGNMVADYNIQKESLLILSQSTLSTESLVKVADKLIAFPVPAKNYIVISNLKEERAYRVLTVFGQEVAKGIVSVNSNSIAIQNLHKGMYILSFNNNQTLRFFKE</sequence>
<dbReference type="InterPro" id="IPR026444">
    <property type="entry name" value="Secre_tail"/>
</dbReference>
<organism evidence="4 5">
    <name type="scientific">Algibacter miyuki</name>
    <dbReference type="NCBI Taxonomy" id="1306933"/>
    <lineage>
        <taxon>Bacteria</taxon>
        <taxon>Pseudomonadati</taxon>
        <taxon>Bacteroidota</taxon>
        <taxon>Flavobacteriia</taxon>
        <taxon>Flavobacteriales</taxon>
        <taxon>Flavobacteriaceae</taxon>
        <taxon>Algibacter</taxon>
    </lineage>
</organism>
<comment type="caution">
    <text evidence="4">The sequence shown here is derived from an EMBL/GenBank/DDBJ whole genome shotgun (WGS) entry which is preliminary data.</text>
</comment>
<dbReference type="EMBL" id="JBHMFA010000004">
    <property type="protein sequence ID" value="MFB9104240.1"/>
    <property type="molecule type" value="Genomic_DNA"/>
</dbReference>
<dbReference type="SUPFAM" id="SSF54236">
    <property type="entry name" value="Ubiquitin-like"/>
    <property type="match status" value="1"/>
</dbReference>
<accession>A0ABV5GYU5</accession>